<feature type="compositionally biased region" description="Pro residues" evidence="8">
    <location>
        <begin position="409"/>
        <end position="420"/>
    </location>
</feature>
<dbReference type="PROSITE" id="PS00107">
    <property type="entry name" value="PROTEIN_KINASE_ATP"/>
    <property type="match status" value="1"/>
</dbReference>
<keyword evidence="3 9" id="KW-0812">Transmembrane</keyword>
<feature type="binding site" evidence="7">
    <location>
        <position position="554"/>
    </location>
    <ligand>
        <name>ATP</name>
        <dbReference type="ChEBI" id="CHEBI:30616"/>
    </ligand>
</feature>
<name>A0A6A4MIZ1_9ERIC</name>
<feature type="transmembrane region" description="Helical" evidence="9">
    <location>
        <begin position="433"/>
        <end position="456"/>
    </location>
</feature>
<organism evidence="11 12">
    <name type="scientific">Rhododendron williamsianum</name>
    <dbReference type="NCBI Taxonomy" id="262921"/>
    <lineage>
        <taxon>Eukaryota</taxon>
        <taxon>Viridiplantae</taxon>
        <taxon>Streptophyta</taxon>
        <taxon>Embryophyta</taxon>
        <taxon>Tracheophyta</taxon>
        <taxon>Spermatophyta</taxon>
        <taxon>Magnoliopsida</taxon>
        <taxon>eudicotyledons</taxon>
        <taxon>Gunneridae</taxon>
        <taxon>Pentapetalae</taxon>
        <taxon>asterids</taxon>
        <taxon>Ericales</taxon>
        <taxon>Ericaceae</taxon>
        <taxon>Ericoideae</taxon>
        <taxon>Rhodoreae</taxon>
        <taxon>Rhododendron</taxon>
    </lineage>
</organism>
<dbReference type="Proteomes" id="UP000428333">
    <property type="component" value="Linkage Group LG01"/>
</dbReference>
<protein>
    <recommendedName>
        <fullName evidence="10">Protein kinase domain-containing protein</fullName>
    </recommendedName>
</protein>
<evidence type="ECO:0000256" key="2">
    <source>
        <dbReference type="ARBA" id="ARBA00022614"/>
    </source>
</evidence>
<evidence type="ECO:0000256" key="7">
    <source>
        <dbReference type="PROSITE-ProRule" id="PRU10141"/>
    </source>
</evidence>
<comment type="subcellular location">
    <subcellularLocation>
        <location evidence="1">Membrane</location>
    </subcellularLocation>
</comment>
<dbReference type="Gene3D" id="3.30.200.20">
    <property type="entry name" value="Phosphorylase Kinase, domain 1"/>
    <property type="match status" value="1"/>
</dbReference>
<dbReference type="InterPro" id="IPR000719">
    <property type="entry name" value="Prot_kinase_dom"/>
</dbReference>
<accession>A0A6A4MIZ1</accession>
<proteinExistence type="predicted"/>
<dbReference type="PROSITE" id="PS50011">
    <property type="entry name" value="PROTEIN_KINASE_DOM"/>
    <property type="match status" value="1"/>
</dbReference>
<feature type="region of interest" description="Disordered" evidence="8">
    <location>
        <begin position="407"/>
        <end position="426"/>
    </location>
</feature>
<keyword evidence="12" id="KW-1185">Reference proteome</keyword>
<evidence type="ECO:0000256" key="1">
    <source>
        <dbReference type="ARBA" id="ARBA00004370"/>
    </source>
</evidence>
<feature type="domain" description="Protein kinase" evidence="10">
    <location>
        <begin position="526"/>
        <end position="794"/>
    </location>
</feature>
<comment type="caution">
    <text evidence="11">The sequence shown here is derived from an EMBL/GenBank/DDBJ whole genome shotgun (WGS) entry which is preliminary data.</text>
</comment>
<dbReference type="InterPro" id="IPR013210">
    <property type="entry name" value="LRR_N_plant-typ"/>
</dbReference>
<evidence type="ECO:0000256" key="4">
    <source>
        <dbReference type="ARBA" id="ARBA00022737"/>
    </source>
</evidence>
<evidence type="ECO:0000313" key="11">
    <source>
        <dbReference type="EMBL" id="KAE9467381.1"/>
    </source>
</evidence>
<dbReference type="Pfam" id="PF00560">
    <property type="entry name" value="LRR_1"/>
    <property type="match status" value="2"/>
</dbReference>
<dbReference type="PANTHER" id="PTHR48007">
    <property type="entry name" value="LEUCINE-RICH REPEAT RECEPTOR-LIKE PROTEIN KINASE PXC1"/>
    <property type="match status" value="1"/>
</dbReference>
<dbReference type="AlphaFoldDB" id="A0A6A4MIZ1"/>
<sequence length="806" mass="88447">MATEAATSITATITLPPALAFLVSNFHSLVNIKLDATNYLLWRVQIESVMEANGFYGYLDGSIEPPPTQIRDTQVRTRGYSLSFDEVVTMLKSEDIQLIQDSSSDAEVQNTSVLVATHDQQLRPSSLSNSNRADSSQFSTSIPMPYGGVFQEDEAEALDCLLHKKESQHSEGKFSPTMGRRVSTCIFSVTLFLAFLMASSQDSGVQRALVQFMTELLPGNLTRDPDFGWNTTSDPCKDNWRGVTCDAALLVRKVVLDQLNLSGVLDAASLCNVTSIWVLSLKNNNLSGGIQSEISNCWALTHLYLAGNRFSGGLPSSVPQLGILKKLDISNNDLSGPLPDLSRISGLLTFLAQNNQLTGEIPNFDFSNLLQFNVSNNNFSGPIPGDVDGCFGLDSFSGNKLLCGEPSPNLCPPPPPPPPTVDKKSKSWSNSDYLIYSGYGVLGLALVIILVAYMLFKRKKAPEEEDTGGTTINKTIGNSSKFKTEAVGRYTSEYSMISRESAKNYSSLVVFSTPSLDELKFDDLLKSPAELVGRGKYGSLFKVMLDGGATMAVKRIKNVGIPREDFKRQMRRIEGVKHPNVLPVIAYYCSQDEKLLVYEFQHNGSLFKHLHEPQNGQLFDWASRLGVAASVAQALAFMHEELRDDGIAHGNLKSSNILLNKYMEPCISEYGLMVVENNEDLSVEFSADSIRSNNTPTTTRGYSAFKLDVYAFGVILLELLTGKIVQNGGFDLGKWVHSVICEEWTVEVFDKALLSEGDSEERMVNLLQVALKCINPSPEARPSIGQIATIINSIKEAEERSLGSEL</sequence>
<dbReference type="Pfam" id="PF08263">
    <property type="entry name" value="LRRNT_2"/>
    <property type="match status" value="1"/>
</dbReference>
<reference evidence="11 12" key="1">
    <citation type="journal article" date="2019" name="Genome Biol. Evol.">
        <title>The Rhododendron genome and chromosomal organization provide insight into shared whole-genome duplications across the heath family (Ericaceae).</title>
        <authorList>
            <person name="Soza V.L."/>
            <person name="Lindsley D."/>
            <person name="Waalkes A."/>
            <person name="Ramage E."/>
            <person name="Patwardhan R.P."/>
            <person name="Burton J.N."/>
            <person name="Adey A."/>
            <person name="Kumar A."/>
            <person name="Qiu R."/>
            <person name="Shendure J."/>
            <person name="Hall B."/>
        </authorList>
    </citation>
    <scope>NUCLEOTIDE SEQUENCE [LARGE SCALE GENOMIC DNA]</scope>
    <source>
        <strain evidence="11">RSF 1966-606</strain>
    </source>
</reference>
<evidence type="ECO:0000256" key="3">
    <source>
        <dbReference type="ARBA" id="ARBA00022692"/>
    </source>
</evidence>
<gene>
    <name evidence="11" type="ORF">C3L33_00728</name>
</gene>
<keyword evidence="4" id="KW-0677">Repeat</keyword>
<evidence type="ECO:0000256" key="8">
    <source>
        <dbReference type="SAM" id="MobiDB-lite"/>
    </source>
</evidence>
<dbReference type="PANTHER" id="PTHR48007:SF79">
    <property type="entry name" value="(WILD MALAYSIAN BANANA) HYPOTHETICAL PROTEIN"/>
    <property type="match status" value="1"/>
</dbReference>
<dbReference type="GO" id="GO:0016020">
    <property type="term" value="C:membrane"/>
    <property type="evidence" value="ECO:0007669"/>
    <property type="project" value="UniProtKB-SubCell"/>
</dbReference>
<keyword evidence="6 9" id="KW-0472">Membrane</keyword>
<keyword evidence="2" id="KW-0433">Leucine-rich repeat</keyword>
<dbReference type="InterPro" id="IPR017441">
    <property type="entry name" value="Protein_kinase_ATP_BS"/>
</dbReference>
<keyword evidence="7" id="KW-0547">Nucleotide-binding</keyword>
<evidence type="ECO:0000256" key="6">
    <source>
        <dbReference type="ARBA" id="ARBA00023136"/>
    </source>
</evidence>
<keyword evidence="5 9" id="KW-1133">Transmembrane helix</keyword>
<dbReference type="Gene3D" id="1.10.510.10">
    <property type="entry name" value="Transferase(Phosphotransferase) domain 1"/>
    <property type="match status" value="1"/>
</dbReference>
<dbReference type="InterPro" id="IPR011009">
    <property type="entry name" value="Kinase-like_dom_sf"/>
</dbReference>
<keyword evidence="7" id="KW-0067">ATP-binding</keyword>
<evidence type="ECO:0000256" key="9">
    <source>
        <dbReference type="SAM" id="Phobius"/>
    </source>
</evidence>
<evidence type="ECO:0000259" key="10">
    <source>
        <dbReference type="PROSITE" id="PS50011"/>
    </source>
</evidence>
<feature type="non-terminal residue" evidence="11">
    <location>
        <position position="1"/>
    </location>
</feature>
<dbReference type="InterPro" id="IPR046959">
    <property type="entry name" value="PRK1-6/SRF4-like"/>
</dbReference>
<evidence type="ECO:0000256" key="5">
    <source>
        <dbReference type="ARBA" id="ARBA00022989"/>
    </source>
</evidence>
<dbReference type="Gene3D" id="3.80.10.10">
    <property type="entry name" value="Ribonuclease Inhibitor"/>
    <property type="match status" value="1"/>
</dbReference>
<dbReference type="OrthoDB" id="69842at2759"/>
<dbReference type="GO" id="GO:0005524">
    <property type="term" value="F:ATP binding"/>
    <property type="evidence" value="ECO:0007669"/>
    <property type="project" value="UniProtKB-UniRule"/>
</dbReference>
<dbReference type="SUPFAM" id="SSF52058">
    <property type="entry name" value="L domain-like"/>
    <property type="match status" value="1"/>
</dbReference>
<dbReference type="InterPro" id="IPR001611">
    <property type="entry name" value="Leu-rich_rpt"/>
</dbReference>
<dbReference type="GO" id="GO:0004672">
    <property type="term" value="F:protein kinase activity"/>
    <property type="evidence" value="ECO:0007669"/>
    <property type="project" value="InterPro"/>
</dbReference>
<dbReference type="InterPro" id="IPR032675">
    <property type="entry name" value="LRR_dom_sf"/>
</dbReference>
<dbReference type="Pfam" id="PF00069">
    <property type="entry name" value="Pkinase"/>
    <property type="match status" value="1"/>
</dbReference>
<evidence type="ECO:0000313" key="12">
    <source>
        <dbReference type="Proteomes" id="UP000428333"/>
    </source>
</evidence>
<dbReference type="SUPFAM" id="SSF56112">
    <property type="entry name" value="Protein kinase-like (PK-like)"/>
    <property type="match status" value="1"/>
</dbReference>
<dbReference type="EMBL" id="QEFC01000035">
    <property type="protein sequence ID" value="KAE9467381.1"/>
    <property type="molecule type" value="Genomic_DNA"/>
</dbReference>